<dbReference type="Gene3D" id="3.40.50.150">
    <property type="entry name" value="Vaccinia Virus protein VP39"/>
    <property type="match status" value="1"/>
</dbReference>
<dbReference type="GO" id="GO:0032259">
    <property type="term" value="P:methylation"/>
    <property type="evidence" value="ECO:0007669"/>
    <property type="project" value="UniProtKB-KW"/>
</dbReference>
<dbReference type="InterPro" id="IPR029063">
    <property type="entry name" value="SAM-dependent_MTases_sf"/>
</dbReference>
<evidence type="ECO:0000313" key="3">
    <source>
        <dbReference type="Proteomes" id="UP000238270"/>
    </source>
</evidence>
<keyword evidence="2" id="KW-0808">Transferase</keyword>
<organism evidence="2 3">
    <name type="scientific">Xanthomonas arboricola pv. populi</name>
    <dbReference type="NCBI Taxonomy" id="487823"/>
    <lineage>
        <taxon>Bacteria</taxon>
        <taxon>Pseudomonadati</taxon>
        <taxon>Pseudomonadota</taxon>
        <taxon>Gammaproteobacteria</taxon>
        <taxon>Lysobacterales</taxon>
        <taxon>Lysobacteraceae</taxon>
        <taxon>Xanthomonas</taxon>
    </lineage>
</organism>
<reference evidence="2 3" key="1">
    <citation type="submission" date="2016-08" db="EMBL/GenBank/DDBJ databases">
        <title>Evolution of the type three secretion system and type three effector repertoires in Xanthomonas.</title>
        <authorList>
            <person name="Merda D."/>
            <person name="Briand M."/>
            <person name="Bosis E."/>
            <person name="Rousseau C."/>
            <person name="Portier P."/>
            <person name="Jacques M.-A."/>
            <person name="Fischer-Le Saux M."/>
        </authorList>
    </citation>
    <scope>NUCLEOTIDE SEQUENCE [LARGE SCALE GENOMIC DNA]</scope>
    <source>
        <strain evidence="2 3">CFBP 3122</strain>
    </source>
</reference>
<dbReference type="Proteomes" id="UP000238270">
    <property type="component" value="Unassembled WGS sequence"/>
</dbReference>
<dbReference type="GO" id="GO:0008757">
    <property type="term" value="F:S-adenosylmethionine-dependent methyltransferase activity"/>
    <property type="evidence" value="ECO:0007669"/>
    <property type="project" value="InterPro"/>
</dbReference>
<proteinExistence type="predicted"/>
<keyword evidence="2" id="KW-0489">Methyltransferase</keyword>
<evidence type="ECO:0000259" key="1">
    <source>
        <dbReference type="Pfam" id="PF08241"/>
    </source>
</evidence>
<dbReference type="Pfam" id="PF08241">
    <property type="entry name" value="Methyltransf_11"/>
    <property type="match status" value="1"/>
</dbReference>
<dbReference type="PANTHER" id="PTHR42912:SF98">
    <property type="entry name" value="UNCHARACTERISED METHYLTRANSFERASE RV1498C"/>
    <property type="match status" value="1"/>
</dbReference>
<accession>A0A2S6Z7G7</accession>
<dbReference type="InterPro" id="IPR013216">
    <property type="entry name" value="Methyltransf_11"/>
</dbReference>
<protein>
    <submittedName>
        <fullName evidence="2">SAM-dependent methyltransferase</fullName>
    </submittedName>
</protein>
<dbReference type="AlphaFoldDB" id="A0A2S6Z7G7"/>
<comment type="caution">
    <text evidence="2">The sequence shown here is derived from an EMBL/GenBank/DDBJ whole genome shotgun (WGS) entry which is preliminary data.</text>
</comment>
<sequence>MGMDDQQWYERLLRSINDPSLGLPGFPSQYQQEVFVGKSNEVALAEAFTFYKIVKAGSHPLSRSSRVLDFGVGWGRIIRFFLNDVAVSNLYGVDVDEAILDVAGSTGVPGNLSRIGSNARLPFGNDFFDVVYAFSVFSHLSEASAKFWLPELMRVLKPGGTLVMTTTTDHFLELCQACSFKETGRNQYEEDYAHMFADPADARRRYAAGEHVYAPVAGNADVLEAANYGWAAMPPAFVQREIGHLAEPVAFVDDPSLLPQGFFTVRKRASLVQRVGRKLRALASA</sequence>
<gene>
    <name evidence="2" type="ORF">XaplCFBP3122_05345</name>
</gene>
<name>A0A2S6Z7G7_9XANT</name>
<dbReference type="EMBL" id="MIGV01000004">
    <property type="protein sequence ID" value="PPT77405.1"/>
    <property type="molecule type" value="Genomic_DNA"/>
</dbReference>
<evidence type="ECO:0000313" key="2">
    <source>
        <dbReference type="EMBL" id="PPT77405.1"/>
    </source>
</evidence>
<dbReference type="SUPFAM" id="SSF53335">
    <property type="entry name" value="S-adenosyl-L-methionine-dependent methyltransferases"/>
    <property type="match status" value="1"/>
</dbReference>
<dbReference type="CDD" id="cd02440">
    <property type="entry name" value="AdoMet_MTases"/>
    <property type="match status" value="1"/>
</dbReference>
<dbReference type="InterPro" id="IPR050508">
    <property type="entry name" value="Methyltransf_Superfamily"/>
</dbReference>
<feature type="domain" description="Methyltransferase type 11" evidence="1">
    <location>
        <begin position="68"/>
        <end position="164"/>
    </location>
</feature>
<dbReference type="PANTHER" id="PTHR42912">
    <property type="entry name" value="METHYLTRANSFERASE"/>
    <property type="match status" value="1"/>
</dbReference>